<keyword evidence="3" id="KW-1185">Reference proteome</keyword>
<name>A0A812IBV3_9DINO</name>
<dbReference type="EMBL" id="CAJNDS010000202">
    <property type="protein sequence ID" value="CAE7026973.1"/>
    <property type="molecule type" value="Genomic_DNA"/>
</dbReference>
<evidence type="ECO:0000313" key="2">
    <source>
        <dbReference type="EMBL" id="CAE7026973.1"/>
    </source>
</evidence>
<proteinExistence type="predicted"/>
<dbReference type="OrthoDB" id="426371at2759"/>
<organism evidence="2 3">
    <name type="scientific">Symbiodinium natans</name>
    <dbReference type="NCBI Taxonomy" id="878477"/>
    <lineage>
        <taxon>Eukaryota</taxon>
        <taxon>Sar</taxon>
        <taxon>Alveolata</taxon>
        <taxon>Dinophyceae</taxon>
        <taxon>Suessiales</taxon>
        <taxon>Symbiodiniaceae</taxon>
        <taxon>Symbiodinium</taxon>
    </lineage>
</organism>
<protein>
    <submittedName>
        <fullName evidence="2">Uncharacterized protein</fullName>
    </submittedName>
</protein>
<dbReference type="AlphaFoldDB" id="A0A812IBV3"/>
<evidence type="ECO:0000313" key="3">
    <source>
        <dbReference type="Proteomes" id="UP000604046"/>
    </source>
</evidence>
<comment type="caution">
    <text evidence="2">The sequence shown here is derived from an EMBL/GenBank/DDBJ whole genome shotgun (WGS) entry which is preliminary data.</text>
</comment>
<sequence>MAKMLQGYAEGLSLRFRQMMHSKVEGLFKQLGVLQTDGPRFLRDLLLPMLTADTAAEMRPLLAATQRARRILADMKPEQRKSMIGMLREKMWVAVGVFDSSSGQLRTLLQPVRVSKTAVHIQPLPVTLRTHWAGPPWLTPSHLYIAAEDQPGSFTWAQFWQELGCWPAVSVEAPDPGPGQSADFANILRTLERISSTPSLGAAVAQKGACEVVALLAPHGPFYAKYFPANKDAVASTVVPASLARMLCTSPWLPAWSADRLLTPGDGWVPVTGRGEETARSCKFLASSCFHSSVQQLAEKWPFLDLAKTPTAKIIVRTLKYHSSSPEQVWSIREMAKVYKALWWACYTESIWYTSPELGEQPSPAACEVRHHLIHEPWIFLPNHRRGSLNASHEEQGTFLPAKSLALYDRSGLLSDRQFDGVSGDMVWTVSQSVCSRTVKEHYKDPDVRALFREWGVPSEFGWDVYLDVLRTVDGLVSAKSQDHVWDQDKTLHEIVWRVVAILGKLPIDEDVDDAEAQGENADAGEQVEPEEDVDVTETAVLRQFVEAAKELRIVWTCSRRFRKPSEVPFIADTSRWQEQAKHFAAFVPKVKSNIANGWLCLGLRRWDPWSTCQSILPQLTEQDAREAKLARAIYLAGVRSALMKYEAQHKNLGESERMCIRKAWHLAVSVKFYVCGGQAREESLLAQQVVALPLSRIQSGGAAFFADSPSGTALVSMREDLVVAHVDKPISKTYLAGFILSEGRRQLAIALSAPPKTYTADVLQKHPAEFSELLFVELPHVCDAHPVPEAQLAALQKEAAKSLANIAWDVWSFQKGPRLARDAIQVVEESCRRVGEKCRLSRTEQRTWSLQTALDVDPEEAWRRLLAGEDLFQNGQDEEDEEEGPSTAMPARGTDFAGAEGTTPARAANGPARPPRDEPGEDDGLSASDEDGDAGNTFFAPEPFNPSLLPEMQGTLLAS</sequence>
<gene>
    <name evidence="2" type="ORF">SNAT2548_LOCUS3290</name>
</gene>
<feature type="region of interest" description="Disordered" evidence="1">
    <location>
        <begin position="873"/>
        <end position="960"/>
    </location>
</feature>
<evidence type="ECO:0000256" key="1">
    <source>
        <dbReference type="SAM" id="MobiDB-lite"/>
    </source>
</evidence>
<reference evidence="2" key="1">
    <citation type="submission" date="2021-02" db="EMBL/GenBank/DDBJ databases">
        <authorList>
            <person name="Dougan E. K."/>
            <person name="Rhodes N."/>
            <person name="Thang M."/>
            <person name="Chan C."/>
        </authorList>
    </citation>
    <scope>NUCLEOTIDE SEQUENCE</scope>
</reference>
<accession>A0A812IBV3</accession>
<dbReference type="Proteomes" id="UP000604046">
    <property type="component" value="Unassembled WGS sequence"/>
</dbReference>
<feature type="compositionally biased region" description="Acidic residues" evidence="1">
    <location>
        <begin position="920"/>
        <end position="934"/>
    </location>
</feature>